<evidence type="ECO:0000259" key="8">
    <source>
        <dbReference type="SMART" id="SM01102"/>
    </source>
</evidence>
<evidence type="ECO:0000256" key="5">
    <source>
        <dbReference type="ARBA" id="ARBA00022927"/>
    </source>
</evidence>
<feature type="domain" description="Exportin-1 C-terminal" evidence="8">
    <location>
        <begin position="746"/>
        <end position="1067"/>
    </location>
</feature>
<evidence type="ECO:0000313" key="10">
    <source>
        <dbReference type="Proteomes" id="UP000054937"/>
    </source>
</evidence>
<dbReference type="Proteomes" id="UP000054937">
    <property type="component" value="Unassembled WGS sequence"/>
</dbReference>
<dbReference type="Pfam" id="PF03810">
    <property type="entry name" value="IBN_N"/>
    <property type="match status" value="1"/>
</dbReference>
<dbReference type="GO" id="GO:0006611">
    <property type="term" value="P:protein export from nucleus"/>
    <property type="evidence" value="ECO:0007669"/>
    <property type="project" value="InterPro"/>
</dbReference>
<accession>A0A0V0QGX4</accession>
<dbReference type="GO" id="GO:0005634">
    <property type="term" value="C:nucleus"/>
    <property type="evidence" value="ECO:0007669"/>
    <property type="project" value="UniProtKB-SubCell"/>
</dbReference>
<keyword evidence="10" id="KW-1185">Reference proteome</keyword>
<dbReference type="InterPro" id="IPR016024">
    <property type="entry name" value="ARM-type_fold"/>
</dbReference>
<dbReference type="InterPro" id="IPR041235">
    <property type="entry name" value="Exp1_repeat_2"/>
</dbReference>
<dbReference type="GO" id="GO:0051028">
    <property type="term" value="P:mRNA transport"/>
    <property type="evidence" value="ECO:0007669"/>
    <property type="project" value="UniProtKB-KW"/>
</dbReference>
<protein>
    <recommendedName>
        <fullName evidence="7">Exportin-1</fullName>
    </recommendedName>
</protein>
<reference evidence="9 10" key="1">
    <citation type="journal article" date="2015" name="Sci. Rep.">
        <title>Genome of the facultative scuticociliatosis pathogen Pseudocohnilembus persalinus provides insight into its virulence through horizontal gene transfer.</title>
        <authorList>
            <person name="Xiong J."/>
            <person name="Wang G."/>
            <person name="Cheng J."/>
            <person name="Tian M."/>
            <person name="Pan X."/>
            <person name="Warren A."/>
            <person name="Jiang C."/>
            <person name="Yuan D."/>
            <person name="Miao W."/>
        </authorList>
    </citation>
    <scope>NUCLEOTIDE SEQUENCE [LARGE SCALE GENOMIC DNA]</scope>
    <source>
        <strain evidence="9">36N120E</strain>
    </source>
</reference>
<evidence type="ECO:0000256" key="1">
    <source>
        <dbReference type="ARBA" id="ARBA00004123"/>
    </source>
</evidence>
<dbReference type="InterPro" id="IPR040485">
    <property type="entry name" value="XPO1_repeat_3"/>
</dbReference>
<dbReference type="SMART" id="SM01102">
    <property type="entry name" value="CRM1_C"/>
    <property type="match status" value="1"/>
</dbReference>
<keyword evidence="4" id="KW-0509">mRNA transport</keyword>
<evidence type="ECO:0000256" key="7">
    <source>
        <dbReference type="ARBA" id="ARBA00073514"/>
    </source>
</evidence>
<dbReference type="InterPro" id="IPR001494">
    <property type="entry name" value="Importin-beta_N"/>
</dbReference>
<dbReference type="Pfam" id="PF18784">
    <property type="entry name" value="CRM1_repeat_2"/>
    <property type="match status" value="1"/>
</dbReference>
<organism evidence="9 10">
    <name type="scientific">Pseudocohnilembus persalinus</name>
    <name type="common">Ciliate</name>
    <dbReference type="NCBI Taxonomy" id="266149"/>
    <lineage>
        <taxon>Eukaryota</taxon>
        <taxon>Sar</taxon>
        <taxon>Alveolata</taxon>
        <taxon>Ciliophora</taxon>
        <taxon>Intramacronucleata</taxon>
        <taxon>Oligohymenophorea</taxon>
        <taxon>Scuticociliatia</taxon>
        <taxon>Philasterida</taxon>
        <taxon>Pseudocohnilembidae</taxon>
        <taxon>Pseudocohnilembus</taxon>
    </lineage>
</organism>
<dbReference type="InterPro" id="IPR011989">
    <property type="entry name" value="ARM-like"/>
</dbReference>
<dbReference type="InterPro" id="IPR013598">
    <property type="entry name" value="Exportin-1/Importin-b-like"/>
</dbReference>
<comment type="caution">
    <text evidence="9">The sequence shown here is derived from an EMBL/GenBank/DDBJ whole genome shotgun (WGS) entry which is preliminary data.</text>
</comment>
<comment type="similarity">
    <text evidence="2">Belongs to the exportin family.</text>
</comment>
<dbReference type="GO" id="GO:0031267">
    <property type="term" value="F:small GTPase binding"/>
    <property type="evidence" value="ECO:0007669"/>
    <property type="project" value="InterPro"/>
</dbReference>
<dbReference type="EMBL" id="LDAU01000170">
    <property type="protein sequence ID" value="KRX01384.1"/>
    <property type="molecule type" value="Genomic_DNA"/>
</dbReference>
<dbReference type="PANTHER" id="PTHR11223:SF2">
    <property type="entry name" value="EXPORTIN-1"/>
    <property type="match status" value="1"/>
</dbReference>
<sequence length="1088" mass="127042">MNVQNLSPQLQYLVDTSKPFDQQKLTTLDQLTQAMVSGKQNYQEMEVTNKIWSSFKEDESFWLNTHFIMSNSQVQYTKIYTLITLEDAIKKRWNTFPQQQQEGLKKYIVDMMIADGSKADLTKEQQNQLSICNSILIQILKYEWDTTWQSFIPDICTASKSNENLCKNNLKLLRMLSEEIFDYSKNSLTSQKKGEMKKKFESQFQVVFELCQFIAQAFIKSPKEVGEELMKENLETLYSFLSWIPIVYIYMTDLIEILIEIIQHNNLRVAGVKCLTEIVILPIEDNNPEKAKIQQRVYQLYSQVLGKIQGIIPFDHNLQIERERISRSSRDLVNFEENCQALSMYFTGFFSTHLNWVQSMINDCNNDNKGQLMEEIRKGLVYLVHFTSLKEEDNIFKICTEFWTTFTDSLVKDPLVKERTGALLNMSGNYQNYNLQQNIYPAILTQVRKQIIYKMARPKEVLIKVEDGDVVKEEVKDTENQSMYQTLKQLMINLTKLDEEVTQQILVDKFDKLMDGSEWSWDNCNSLCWAVGSISGTLNEMKEKFFLIGVIRVLLNLCDVKRGKENKAIIASNIMHVVGSYPQFLKANWSFLRTVVKKLFEFMKEPFPGVMEMAVNTFLEISKTCKEEFVKVQQDPNIKQAEKYIYEMLRTLQEETRLLEPNNLLVVYEALGFIISAEQNNEEQQIMILNLIEKFYENPVQILNPQNPGDIKDKLQKINQILRITERIASSSGYCFAVVLEKILGQLVEIYKTVSLEIIQKVQNEGKKVLNFFEIKLLKKIKTEVLKIMSSFLKHCHNKNPQCNIGLVIKNFILPFQEIILSDYIESDPDVRDPQLLHIYTIIFENIATQIGQLGLVPNILKGIFDPTLPMIQNDYNSHPDIREKFFYFLQAVVNNAIEALFNTPEQQFQNVIDCVIWATKHHLNNLSQLGLDVLLFILKNVNQNSYIANQFYRAYYMYIFKAILEIITDGYHKSGFGTQYQIFAILIQIIKNNLITESVDVQNQGTLNNQQFIQQFLIQGLTSTFQTISKQQTEQFVYNIFQTCDNLQQFKVTLRDYLINLQSYSKDFEHMYDDKEIAQQNKQQNQQ</sequence>
<dbReference type="InterPro" id="IPR045065">
    <property type="entry name" value="XPO1/5"/>
</dbReference>
<dbReference type="OMA" id="WAFKHNN"/>
<dbReference type="Pfam" id="PF18787">
    <property type="entry name" value="CRM1_repeat_3"/>
    <property type="match status" value="1"/>
</dbReference>
<keyword evidence="3" id="KW-0813">Transport</keyword>
<dbReference type="FunFam" id="1.25.10.10:FF:001255">
    <property type="entry name" value="Exportin 1"/>
    <property type="match status" value="1"/>
</dbReference>
<evidence type="ECO:0000256" key="3">
    <source>
        <dbReference type="ARBA" id="ARBA00022448"/>
    </source>
</evidence>
<keyword evidence="5" id="KW-0653">Protein transport</keyword>
<dbReference type="FunCoup" id="A0A0V0QGX4">
    <property type="interactions" value="629"/>
</dbReference>
<dbReference type="GO" id="GO:0000055">
    <property type="term" value="P:ribosomal large subunit export from nucleus"/>
    <property type="evidence" value="ECO:0007669"/>
    <property type="project" value="TreeGrafter"/>
</dbReference>
<dbReference type="InterPro" id="IPR014877">
    <property type="entry name" value="XPO1_C_dom"/>
</dbReference>
<dbReference type="OrthoDB" id="27218at2759"/>
<evidence type="ECO:0000256" key="2">
    <source>
        <dbReference type="ARBA" id="ARBA00009466"/>
    </source>
</evidence>
<evidence type="ECO:0000313" key="9">
    <source>
        <dbReference type="EMBL" id="KRX01384.1"/>
    </source>
</evidence>
<dbReference type="SUPFAM" id="SSF48371">
    <property type="entry name" value="ARM repeat"/>
    <property type="match status" value="2"/>
</dbReference>
<evidence type="ECO:0000256" key="6">
    <source>
        <dbReference type="ARBA" id="ARBA00023242"/>
    </source>
</evidence>
<gene>
    <name evidence="9" type="ORF">PPERSA_01287</name>
</gene>
<dbReference type="GO" id="GO:0005737">
    <property type="term" value="C:cytoplasm"/>
    <property type="evidence" value="ECO:0007669"/>
    <property type="project" value="TreeGrafter"/>
</dbReference>
<proteinExistence type="inferred from homology"/>
<dbReference type="AlphaFoldDB" id="A0A0V0QGX4"/>
<name>A0A0V0QGX4_PSEPJ</name>
<dbReference type="Pfam" id="PF08767">
    <property type="entry name" value="CRM1_C"/>
    <property type="match status" value="1"/>
</dbReference>
<dbReference type="GO" id="GO:0005049">
    <property type="term" value="F:nuclear export signal receptor activity"/>
    <property type="evidence" value="ECO:0007669"/>
    <property type="project" value="InterPro"/>
</dbReference>
<dbReference type="InParanoid" id="A0A0V0QGX4"/>
<keyword evidence="6" id="KW-0539">Nucleus</keyword>
<dbReference type="PANTHER" id="PTHR11223">
    <property type="entry name" value="EXPORTIN 1/5"/>
    <property type="match status" value="1"/>
</dbReference>
<dbReference type="GO" id="GO:0000056">
    <property type="term" value="P:ribosomal small subunit export from nucleus"/>
    <property type="evidence" value="ECO:0007669"/>
    <property type="project" value="TreeGrafter"/>
</dbReference>
<dbReference type="Gene3D" id="1.25.10.10">
    <property type="entry name" value="Leucine-rich Repeat Variant"/>
    <property type="match status" value="1"/>
</dbReference>
<evidence type="ECO:0000256" key="4">
    <source>
        <dbReference type="ARBA" id="ARBA00022816"/>
    </source>
</evidence>
<dbReference type="Pfam" id="PF08389">
    <property type="entry name" value="Xpo1"/>
    <property type="match status" value="1"/>
</dbReference>
<comment type="subcellular location">
    <subcellularLocation>
        <location evidence="1">Nucleus</location>
    </subcellularLocation>
</comment>